<dbReference type="Proteomes" id="UP000663881">
    <property type="component" value="Unassembled WGS sequence"/>
</dbReference>
<comment type="caution">
    <text evidence="5">The sequence shown here is derived from an EMBL/GenBank/DDBJ whole genome shotgun (WGS) entry which is preliminary data.</text>
</comment>
<evidence type="ECO:0000313" key="7">
    <source>
        <dbReference type="EMBL" id="CAF3975713.1"/>
    </source>
</evidence>
<evidence type="ECO:0000313" key="2">
    <source>
        <dbReference type="EMBL" id="CAF0922265.1"/>
    </source>
</evidence>
<evidence type="ECO:0000313" key="4">
    <source>
        <dbReference type="EMBL" id="CAF1150258.1"/>
    </source>
</evidence>
<dbReference type="EMBL" id="CAJOAZ010000020">
    <property type="protein sequence ID" value="CAF3491871.1"/>
    <property type="molecule type" value="Genomic_DNA"/>
</dbReference>
<accession>A0A818GI34</accession>
<dbReference type="Proteomes" id="UP000663891">
    <property type="component" value="Unassembled WGS sequence"/>
</dbReference>
<dbReference type="EMBL" id="CAJOBB010001522">
    <property type="protein sequence ID" value="CAF3868717.1"/>
    <property type="molecule type" value="Genomic_DNA"/>
</dbReference>
<evidence type="ECO:0000256" key="1">
    <source>
        <dbReference type="SAM" id="SignalP"/>
    </source>
</evidence>
<dbReference type="EMBL" id="CAJOAY010002737">
    <property type="protein sequence ID" value="CAF3975713.1"/>
    <property type="molecule type" value="Genomic_DNA"/>
</dbReference>
<name>A0A818GI34_9BILA</name>
<evidence type="ECO:0000313" key="3">
    <source>
        <dbReference type="EMBL" id="CAF0942628.1"/>
    </source>
</evidence>
<evidence type="ECO:0000313" key="5">
    <source>
        <dbReference type="EMBL" id="CAF3491871.1"/>
    </source>
</evidence>
<dbReference type="EMBL" id="CAJNON010000260">
    <property type="protein sequence ID" value="CAF1150258.1"/>
    <property type="molecule type" value="Genomic_DNA"/>
</dbReference>
<evidence type="ECO:0000313" key="8">
    <source>
        <dbReference type="Proteomes" id="UP000663844"/>
    </source>
</evidence>
<dbReference type="Proteomes" id="UP000663860">
    <property type="component" value="Unassembled WGS sequence"/>
</dbReference>
<proteinExistence type="predicted"/>
<dbReference type="Proteomes" id="UP000663845">
    <property type="component" value="Unassembled WGS sequence"/>
</dbReference>
<reference evidence="5" key="1">
    <citation type="submission" date="2021-02" db="EMBL/GenBank/DDBJ databases">
        <authorList>
            <person name="Nowell W R."/>
        </authorList>
    </citation>
    <scope>NUCLEOTIDE SEQUENCE</scope>
</reference>
<organism evidence="5 8">
    <name type="scientific">Adineta steineri</name>
    <dbReference type="NCBI Taxonomy" id="433720"/>
    <lineage>
        <taxon>Eukaryota</taxon>
        <taxon>Metazoa</taxon>
        <taxon>Spiralia</taxon>
        <taxon>Gnathifera</taxon>
        <taxon>Rotifera</taxon>
        <taxon>Eurotatoria</taxon>
        <taxon>Bdelloidea</taxon>
        <taxon>Adinetida</taxon>
        <taxon>Adinetidae</taxon>
        <taxon>Adineta</taxon>
    </lineage>
</organism>
<evidence type="ECO:0000313" key="6">
    <source>
        <dbReference type="EMBL" id="CAF3868717.1"/>
    </source>
</evidence>
<dbReference type="EMBL" id="CAJNOG010000101">
    <property type="protein sequence ID" value="CAF0942628.1"/>
    <property type="molecule type" value="Genomic_DNA"/>
</dbReference>
<dbReference type="Proteomes" id="UP000663844">
    <property type="component" value="Unassembled WGS sequence"/>
</dbReference>
<protein>
    <submittedName>
        <fullName evidence="5">Uncharacterized protein</fullName>
    </submittedName>
</protein>
<feature type="chain" id="PRO_5036414485" evidence="1">
    <location>
        <begin position="27"/>
        <end position="78"/>
    </location>
</feature>
<sequence length="78" mass="8743">MNFQSCYFWLTIVLLFLSSFVTYTEQAQTDRKCLATCLDYCTNDSQSGIPPDLCSNVCMTTCFSARGDLGSDDSIEKK</sequence>
<dbReference type="AlphaFoldDB" id="A0A818GI34"/>
<gene>
    <name evidence="2" type="ORF">IZO911_LOCUS13380</name>
    <name evidence="3" type="ORF">JYZ213_LOCUS12820</name>
    <name evidence="6" type="ORF">KXQ929_LOCUS21079</name>
    <name evidence="7" type="ORF">OKA104_LOCUS28364</name>
    <name evidence="5" type="ORF">OXD698_LOCUS786</name>
    <name evidence="4" type="ORF">VCS650_LOCUS22770</name>
</gene>
<feature type="signal peptide" evidence="1">
    <location>
        <begin position="1"/>
        <end position="26"/>
    </location>
</feature>
<dbReference type="EMBL" id="CAJNOE010000107">
    <property type="protein sequence ID" value="CAF0922265.1"/>
    <property type="molecule type" value="Genomic_DNA"/>
</dbReference>
<dbReference type="Proteomes" id="UP000663868">
    <property type="component" value="Unassembled WGS sequence"/>
</dbReference>
<keyword evidence="1" id="KW-0732">Signal</keyword>
<dbReference type="OrthoDB" id="9971153at2759"/>